<gene>
    <name evidence="2" type="ORF">HH213_09495</name>
</gene>
<dbReference type="PANTHER" id="PTHR33840">
    <property type="match status" value="1"/>
</dbReference>
<dbReference type="PANTHER" id="PTHR33840:SF1">
    <property type="entry name" value="TLE1 PHOSPHOLIPASE DOMAIN-CONTAINING PROTEIN"/>
    <property type="match status" value="1"/>
</dbReference>
<proteinExistence type="predicted"/>
<dbReference type="InterPro" id="IPR018712">
    <property type="entry name" value="Tle1-like_cat"/>
</dbReference>
<keyword evidence="3" id="KW-1185">Reference proteome</keyword>
<accession>A0ABX6M7J3</accession>
<dbReference type="RefSeq" id="WP_169112087.1">
    <property type="nucleotide sequence ID" value="NZ_CP051684.1"/>
</dbReference>
<feature type="domain" description="T6SS Phospholipase effector Tle1-like catalytic" evidence="1">
    <location>
        <begin position="235"/>
        <end position="352"/>
    </location>
</feature>
<reference evidence="2 3" key="1">
    <citation type="submission" date="2020-04" db="EMBL/GenBank/DDBJ databases">
        <title>Genome sequencing of novel species.</title>
        <authorList>
            <person name="Heo J."/>
            <person name="Kim S.-J."/>
            <person name="Kim J.-S."/>
            <person name="Hong S.-B."/>
            <person name="Kwon S.-W."/>
        </authorList>
    </citation>
    <scope>NUCLEOTIDE SEQUENCE [LARGE SCALE GENOMIC DNA]</scope>
    <source>
        <strain evidence="2 3">AF9R3</strain>
    </source>
</reference>
<evidence type="ECO:0000259" key="1">
    <source>
        <dbReference type="Pfam" id="PF09994"/>
    </source>
</evidence>
<name>A0ABX6M7J3_9BURK</name>
<evidence type="ECO:0000313" key="3">
    <source>
        <dbReference type="Proteomes" id="UP000503117"/>
    </source>
</evidence>
<evidence type="ECO:0000313" key="2">
    <source>
        <dbReference type="EMBL" id="QJD90291.1"/>
    </source>
</evidence>
<protein>
    <submittedName>
        <fullName evidence="2">DUF2235 domain-containing protein</fullName>
    </submittedName>
</protein>
<dbReference type="Pfam" id="PF09994">
    <property type="entry name" value="T6SS_Tle1-like_cat"/>
    <property type="match status" value="1"/>
</dbReference>
<dbReference type="EMBL" id="CP051684">
    <property type="protein sequence ID" value="QJD90291.1"/>
    <property type="molecule type" value="Genomic_DNA"/>
</dbReference>
<organism evidence="2 3">
    <name type="scientific">Duganella dendranthematis</name>
    <dbReference type="NCBI Taxonomy" id="2728021"/>
    <lineage>
        <taxon>Bacteria</taxon>
        <taxon>Pseudomonadati</taxon>
        <taxon>Pseudomonadota</taxon>
        <taxon>Betaproteobacteria</taxon>
        <taxon>Burkholderiales</taxon>
        <taxon>Oxalobacteraceae</taxon>
        <taxon>Telluria group</taxon>
        <taxon>Duganella</taxon>
    </lineage>
</organism>
<dbReference type="Proteomes" id="UP000503117">
    <property type="component" value="Chromosome"/>
</dbReference>
<sequence>MEMKDVGVKFRVTRTAPTKSIKPSQPAPLATASVCEMTVQIGIFFDGTGNCLNPGGGISARSNVLRLHQTYPEHQPTGNYRIYVPGLGTPFPLIGEYKETAYGGAFATGGDGRIIYAILRVIDAIHRSFFGTEMFGSDRIKALCSAEPTEAQKNMVKQFGLFGNLVDDDDDGARRVKFLTTCLRDMQIRMKANKVPKICTCFLDVFGFSRGATEARVFCHWMNDLMTKSSLAGIPVRFRFLGVMDTVASVGKMDGVTNRKTTGGHSCWATAATLRVLPSVENCVHFIAMHELRKAFPLDTVLIDNVLPPNCIEFAYPGSHSDVGGGYAAGELGVSSRDSLKLSQIPLNHMFDCAVSAGVPLSKGLLPEVDRAIFAVDSELQNAFDQFLIESMEAPRSLGDWEFPYLVWLWQERQNYKNLAQFQKANAEDRALLLAANAYFCESDEQIKGSKAYAAVSGARTSLFDRSGAQSGLLHLEMEAPALRFRIVQQPKISPTLALFFDKFVHDSVAGFRKKFVEASGHWRYRRVFRGSDTPYVG</sequence>